<name>A0ABS7D1S5_9BACL</name>
<dbReference type="PROSITE" id="PS51371">
    <property type="entry name" value="CBS"/>
    <property type="match status" value="2"/>
</dbReference>
<dbReference type="RefSeq" id="WP_219871078.1">
    <property type="nucleotide sequence ID" value="NZ_JAHZIJ010000001.1"/>
</dbReference>
<evidence type="ECO:0000313" key="4">
    <source>
        <dbReference type="EMBL" id="MBW7473894.1"/>
    </source>
</evidence>
<dbReference type="SUPFAM" id="SSF54631">
    <property type="entry name" value="CBS-domain pair"/>
    <property type="match status" value="1"/>
</dbReference>
<dbReference type="Pfam" id="PF00571">
    <property type="entry name" value="CBS"/>
    <property type="match status" value="2"/>
</dbReference>
<proteinExistence type="predicted"/>
<evidence type="ECO:0000256" key="1">
    <source>
        <dbReference type="ARBA" id="ARBA00023122"/>
    </source>
</evidence>
<keyword evidence="1 2" id="KW-0129">CBS domain</keyword>
<dbReference type="SMART" id="SM00116">
    <property type="entry name" value="CBS"/>
    <property type="match status" value="2"/>
</dbReference>
<dbReference type="InterPro" id="IPR046342">
    <property type="entry name" value="CBS_dom_sf"/>
</dbReference>
<accession>A0ABS7D1S5</accession>
<dbReference type="PANTHER" id="PTHR43080:SF2">
    <property type="entry name" value="CBS DOMAIN-CONTAINING PROTEIN"/>
    <property type="match status" value="1"/>
</dbReference>
<gene>
    <name evidence="4" type="ORF">K0T92_03985</name>
</gene>
<dbReference type="Gene3D" id="3.10.580.10">
    <property type="entry name" value="CBS-domain"/>
    <property type="match status" value="1"/>
</dbReference>
<protein>
    <submittedName>
        <fullName evidence="4">CBS domain-containing protein</fullName>
    </submittedName>
</protein>
<evidence type="ECO:0000256" key="2">
    <source>
        <dbReference type="PROSITE-ProRule" id="PRU00703"/>
    </source>
</evidence>
<feature type="domain" description="CBS" evidence="3">
    <location>
        <begin position="97"/>
        <end position="153"/>
    </location>
</feature>
<dbReference type="PANTHER" id="PTHR43080">
    <property type="entry name" value="CBS DOMAIN-CONTAINING PROTEIN CBSX3, MITOCHONDRIAL"/>
    <property type="match status" value="1"/>
</dbReference>
<dbReference type="InterPro" id="IPR051257">
    <property type="entry name" value="Diverse_CBS-Domain"/>
</dbReference>
<comment type="caution">
    <text evidence="4">The sequence shown here is derived from an EMBL/GenBank/DDBJ whole genome shotgun (WGS) entry which is preliminary data.</text>
</comment>
<organism evidence="4 5">
    <name type="scientific">Paenibacillus oenotherae</name>
    <dbReference type="NCBI Taxonomy" id="1435645"/>
    <lineage>
        <taxon>Bacteria</taxon>
        <taxon>Bacillati</taxon>
        <taxon>Bacillota</taxon>
        <taxon>Bacilli</taxon>
        <taxon>Bacillales</taxon>
        <taxon>Paenibacillaceae</taxon>
        <taxon>Paenibacillus</taxon>
    </lineage>
</organism>
<evidence type="ECO:0000313" key="5">
    <source>
        <dbReference type="Proteomes" id="UP000812277"/>
    </source>
</evidence>
<sequence>MQALDIMIDHVIHVHEKDTIRTVLDKFIDHGISGLPVVNNSNEIVGYISDGDIMQFIGKHKDIVLDVILLVSVIKGDQDQFEERARNILALNVMELANKKVIKVKWNEEIENVAAVLGEKRIKKLPVERDGKLVGIISRGDVIRNAFKDLLHK</sequence>
<feature type="domain" description="CBS" evidence="3">
    <location>
        <begin position="7"/>
        <end position="63"/>
    </location>
</feature>
<dbReference type="Proteomes" id="UP000812277">
    <property type="component" value="Unassembled WGS sequence"/>
</dbReference>
<reference evidence="4 5" key="1">
    <citation type="submission" date="2021-07" db="EMBL/GenBank/DDBJ databases">
        <title>Paenibacillus radiodurans sp. nov., isolated from the southeastern edge of Tengger Desert.</title>
        <authorList>
            <person name="Zhang G."/>
        </authorList>
    </citation>
    <scope>NUCLEOTIDE SEQUENCE [LARGE SCALE GENOMIC DNA]</scope>
    <source>
        <strain evidence="4 5">DT7-4</strain>
    </source>
</reference>
<keyword evidence="5" id="KW-1185">Reference proteome</keyword>
<evidence type="ECO:0000259" key="3">
    <source>
        <dbReference type="PROSITE" id="PS51371"/>
    </source>
</evidence>
<dbReference type="EMBL" id="JAHZIJ010000001">
    <property type="protein sequence ID" value="MBW7473894.1"/>
    <property type="molecule type" value="Genomic_DNA"/>
</dbReference>
<dbReference type="InterPro" id="IPR000644">
    <property type="entry name" value="CBS_dom"/>
</dbReference>